<evidence type="ECO:0000313" key="2">
    <source>
        <dbReference type="Proteomes" id="UP000032210"/>
    </source>
</evidence>
<sequence>MGQLVGNYFGSYGGAHIYLYVTSSDDTGGPVTATASVNGQTGTLTGHQTIGATTTTIMLTGTIGNNSESWTFNTSDFRTLSGGRNFAGPNGVWTFQGFGLGRQ</sequence>
<organism evidence="1 2">
    <name type="scientific">Pseudomonas fluorescens</name>
    <dbReference type="NCBI Taxonomy" id="294"/>
    <lineage>
        <taxon>Bacteria</taxon>
        <taxon>Pseudomonadati</taxon>
        <taxon>Pseudomonadota</taxon>
        <taxon>Gammaproteobacteria</taxon>
        <taxon>Pseudomonadales</taxon>
        <taxon>Pseudomonadaceae</taxon>
        <taxon>Pseudomonas</taxon>
    </lineage>
</organism>
<accession>A0A0D0RXT2</accession>
<gene>
    <name evidence="1" type="ORF">PFLU3_00570</name>
</gene>
<protein>
    <submittedName>
        <fullName evidence="1">Uncharacterized protein</fullName>
    </submittedName>
</protein>
<name>A0A0D0RXT2_PSEFL</name>
<proteinExistence type="predicted"/>
<comment type="caution">
    <text evidence="1">The sequence shown here is derived from an EMBL/GenBank/DDBJ whole genome shotgun (WGS) entry which is preliminary data.</text>
</comment>
<dbReference type="EMBL" id="JXCQ01000001">
    <property type="protein sequence ID" value="KIR24457.1"/>
    <property type="molecule type" value="Genomic_DNA"/>
</dbReference>
<reference evidence="1 2" key="1">
    <citation type="submission" date="2015-01" db="EMBL/GenBank/DDBJ databases">
        <title>Genome sequence of the beneficial rhizobacterium Pseudomonas fluorescens 2-79.</title>
        <authorList>
            <person name="Thuermer A."/>
            <person name="Daniel R."/>
        </authorList>
    </citation>
    <scope>NUCLEOTIDE SEQUENCE [LARGE SCALE GENOMIC DNA]</scope>
    <source>
        <strain evidence="1 2">2-79</strain>
    </source>
</reference>
<evidence type="ECO:0000313" key="1">
    <source>
        <dbReference type="EMBL" id="KIR24457.1"/>
    </source>
</evidence>
<dbReference type="Proteomes" id="UP000032210">
    <property type="component" value="Unassembled WGS sequence"/>
</dbReference>
<dbReference type="RefSeq" id="WP_124421788.1">
    <property type="nucleotide sequence ID" value="NZ_JXCQ01000001.1"/>
</dbReference>
<dbReference type="AlphaFoldDB" id="A0A0D0RXT2"/>
<dbReference type="PATRIC" id="fig|294.125.peg.60"/>